<protein>
    <submittedName>
        <fullName evidence="3">Uncharacterized protein</fullName>
    </submittedName>
</protein>
<evidence type="ECO:0000313" key="3">
    <source>
        <dbReference type="WBParaSite" id="PSAMB.scaffold1244size33878.g11977.t1"/>
    </source>
</evidence>
<sequence length="338" mass="38165">MSYPQKPSLRTSGFGADERVGQFPATTAEHIIRAQVSEAAAAAAPRFHIRLSGRRRSIAMETDGVASCVRTPTSRLLPLRHHRDQTRNVRIRPVDTTKAAHFIAPCARPRLASFLPSALSLSHRGWNTARLLSSNTRQNEWEGREEKTPIDAPNRRAQKRDKRDIRLNSGQFEHARTKAAGAPPKDGDDGRQRGRRFARGAHRTSPTVCANLRTWSQMRCADWSPSTQLSVGRTGGGRGRRRRRPGWPAIRTHPRSSHIPLALRRSVPRRRRRRRHHRRRRWSAIEQVRREAAPTGVNNYRLIVQVTDRHGAPSPLQSALVTPIVNSINPPPPARSRP</sequence>
<dbReference type="Proteomes" id="UP000887566">
    <property type="component" value="Unplaced"/>
</dbReference>
<feature type="compositionally biased region" description="Basic and acidic residues" evidence="1">
    <location>
        <begin position="139"/>
        <end position="149"/>
    </location>
</feature>
<feature type="compositionally biased region" description="Basic residues" evidence="1">
    <location>
        <begin position="193"/>
        <end position="202"/>
    </location>
</feature>
<dbReference type="AlphaFoldDB" id="A0A914UTM5"/>
<reference evidence="3" key="1">
    <citation type="submission" date="2022-11" db="UniProtKB">
        <authorList>
            <consortium name="WormBaseParasite"/>
        </authorList>
    </citation>
    <scope>IDENTIFICATION</scope>
</reference>
<evidence type="ECO:0000256" key="1">
    <source>
        <dbReference type="SAM" id="MobiDB-lite"/>
    </source>
</evidence>
<feature type="region of interest" description="Disordered" evidence="1">
    <location>
        <begin position="135"/>
        <end position="204"/>
    </location>
</feature>
<feature type="region of interest" description="Disordered" evidence="1">
    <location>
        <begin position="226"/>
        <end position="254"/>
    </location>
</feature>
<keyword evidence="2" id="KW-1185">Reference proteome</keyword>
<organism evidence="2 3">
    <name type="scientific">Plectus sambesii</name>
    <dbReference type="NCBI Taxonomy" id="2011161"/>
    <lineage>
        <taxon>Eukaryota</taxon>
        <taxon>Metazoa</taxon>
        <taxon>Ecdysozoa</taxon>
        <taxon>Nematoda</taxon>
        <taxon>Chromadorea</taxon>
        <taxon>Plectida</taxon>
        <taxon>Plectina</taxon>
        <taxon>Plectoidea</taxon>
        <taxon>Plectidae</taxon>
        <taxon>Plectus</taxon>
    </lineage>
</organism>
<proteinExistence type="predicted"/>
<evidence type="ECO:0000313" key="2">
    <source>
        <dbReference type="Proteomes" id="UP000887566"/>
    </source>
</evidence>
<accession>A0A914UTM5</accession>
<name>A0A914UTM5_9BILA</name>
<dbReference type="WBParaSite" id="PSAMB.scaffold1244size33878.g11977.t1">
    <property type="protein sequence ID" value="PSAMB.scaffold1244size33878.g11977.t1"/>
    <property type="gene ID" value="PSAMB.scaffold1244size33878.g11977"/>
</dbReference>